<comment type="caution">
    <text evidence="1">The sequence shown here is derived from an EMBL/GenBank/DDBJ whole genome shotgun (WGS) entry which is preliminary data.</text>
</comment>
<proteinExistence type="predicted"/>
<name>A0ACA9Y9V7_9ASCO</name>
<evidence type="ECO:0000313" key="1">
    <source>
        <dbReference type="EMBL" id="CAH6721830.1"/>
    </source>
</evidence>
<organism evidence="1 2">
    <name type="scientific">[Candida] jaroonii</name>
    <dbReference type="NCBI Taxonomy" id="467808"/>
    <lineage>
        <taxon>Eukaryota</taxon>
        <taxon>Fungi</taxon>
        <taxon>Dikarya</taxon>
        <taxon>Ascomycota</taxon>
        <taxon>Saccharomycotina</taxon>
        <taxon>Pichiomycetes</taxon>
        <taxon>Debaryomycetaceae</taxon>
        <taxon>Yamadazyma</taxon>
    </lineage>
</organism>
<dbReference type="Proteomes" id="UP001152531">
    <property type="component" value="Unassembled WGS sequence"/>
</dbReference>
<accession>A0ACA9Y9V7</accession>
<keyword evidence="2" id="KW-1185">Reference proteome</keyword>
<reference evidence="1" key="1">
    <citation type="submission" date="2022-06" db="EMBL/GenBank/DDBJ databases">
        <authorList>
            <person name="Legras J.-L."/>
            <person name="Devillers H."/>
            <person name="Grondin C."/>
        </authorList>
    </citation>
    <scope>NUCLEOTIDE SEQUENCE</scope>
    <source>
        <strain evidence="1">CLIB 1444</strain>
    </source>
</reference>
<sequence>MNYLDQVDEIANTPFPPWLFSSLLLYRGLTTTKPIDIVGSSGSSAQFAKTLSIAKPTKASCFTFGLTHLIGGYMIYDFDIDNGAGFTFAWSTLYLIVNGGASFKSIFSGRIAPAGLSLLALGNAGIYGKKFFWPSKKLLP</sequence>
<evidence type="ECO:0000313" key="2">
    <source>
        <dbReference type="Proteomes" id="UP001152531"/>
    </source>
</evidence>
<protein>
    <submittedName>
        <fullName evidence="1">Altered inheritance of mitochondria protein 19, mitochondrial</fullName>
    </submittedName>
</protein>
<gene>
    <name evidence="1" type="ORF">CLIB1444_07S03378</name>
</gene>
<dbReference type="EMBL" id="CALSDN010000007">
    <property type="protein sequence ID" value="CAH6721830.1"/>
    <property type="molecule type" value="Genomic_DNA"/>
</dbReference>